<dbReference type="InterPro" id="IPR036890">
    <property type="entry name" value="HATPase_C_sf"/>
</dbReference>
<evidence type="ECO:0000256" key="7">
    <source>
        <dbReference type="ARBA" id="ARBA00022840"/>
    </source>
</evidence>
<keyword evidence="7" id="KW-0067">ATP-binding</keyword>
<dbReference type="Proteomes" id="UP000321595">
    <property type="component" value="Chromosome"/>
</dbReference>
<evidence type="ECO:0000256" key="2">
    <source>
        <dbReference type="ARBA" id="ARBA00012438"/>
    </source>
</evidence>
<dbReference type="RefSeq" id="WP_146958592.1">
    <property type="nucleotide sequence ID" value="NZ_CP042467.1"/>
</dbReference>
<dbReference type="GO" id="GO:0006355">
    <property type="term" value="P:regulation of DNA-templated transcription"/>
    <property type="evidence" value="ECO:0007669"/>
    <property type="project" value="InterPro"/>
</dbReference>
<dbReference type="SMART" id="SM00448">
    <property type="entry name" value="REC"/>
    <property type="match status" value="1"/>
</dbReference>
<dbReference type="Gene3D" id="1.10.287.130">
    <property type="match status" value="1"/>
</dbReference>
<dbReference type="InterPro" id="IPR004358">
    <property type="entry name" value="Sig_transdc_His_kin-like_C"/>
</dbReference>
<dbReference type="PRINTS" id="PR00344">
    <property type="entry name" value="BCTRLSENSOR"/>
</dbReference>
<dbReference type="SUPFAM" id="SSF47384">
    <property type="entry name" value="Homodimeric domain of signal transducing histidine kinase"/>
    <property type="match status" value="1"/>
</dbReference>
<evidence type="ECO:0000256" key="5">
    <source>
        <dbReference type="ARBA" id="ARBA00022741"/>
    </source>
</evidence>
<feature type="domain" description="Histidine kinase" evidence="10">
    <location>
        <begin position="364"/>
        <end position="584"/>
    </location>
</feature>
<dbReference type="GO" id="GO:0005524">
    <property type="term" value="F:ATP binding"/>
    <property type="evidence" value="ECO:0007669"/>
    <property type="project" value="UniProtKB-KW"/>
</dbReference>
<keyword evidence="4" id="KW-0808">Transferase</keyword>
<evidence type="ECO:0000259" key="10">
    <source>
        <dbReference type="PROSITE" id="PS50109"/>
    </source>
</evidence>
<proteinExistence type="predicted"/>
<dbReference type="InterPro" id="IPR001789">
    <property type="entry name" value="Sig_transdc_resp-reg_receiver"/>
</dbReference>
<dbReference type="PROSITE" id="PS50113">
    <property type="entry name" value="PAC"/>
    <property type="match status" value="2"/>
</dbReference>
<dbReference type="CDD" id="cd00130">
    <property type="entry name" value="PAS"/>
    <property type="match status" value="2"/>
</dbReference>
<dbReference type="InterPro" id="IPR001610">
    <property type="entry name" value="PAC"/>
</dbReference>
<feature type="modified residue" description="4-aspartylphosphate" evidence="9">
    <location>
        <position position="659"/>
    </location>
</feature>
<evidence type="ECO:0000259" key="11">
    <source>
        <dbReference type="PROSITE" id="PS50110"/>
    </source>
</evidence>
<dbReference type="GO" id="GO:0000155">
    <property type="term" value="F:phosphorelay sensor kinase activity"/>
    <property type="evidence" value="ECO:0007669"/>
    <property type="project" value="InterPro"/>
</dbReference>
<dbReference type="Gene3D" id="3.40.50.2300">
    <property type="match status" value="1"/>
</dbReference>
<dbReference type="SUPFAM" id="SSF55874">
    <property type="entry name" value="ATPase domain of HSP90 chaperone/DNA topoisomerase II/histidine kinase"/>
    <property type="match status" value="1"/>
</dbReference>
<dbReference type="SMART" id="SM00387">
    <property type="entry name" value="HATPase_c"/>
    <property type="match status" value="1"/>
</dbReference>
<gene>
    <name evidence="14" type="ORF">FRD01_06555</name>
</gene>
<dbReference type="SUPFAM" id="SSF55785">
    <property type="entry name" value="PYP-like sensor domain (PAS domain)"/>
    <property type="match status" value="2"/>
</dbReference>
<evidence type="ECO:0000256" key="3">
    <source>
        <dbReference type="ARBA" id="ARBA00022553"/>
    </source>
</evidence>
<dbReference type="PROSITE" id="PS50110">
    <property type="entry name" value="RESPONSE_REGULATORY"/>
    <property type="match status" value="1"/>
</dbReference>
<dbReference type="InterPro" id="IPR000014">
    <property type="entry name" value="PAS"/>
</dbReference>
<dbReference type="PANTHER" id="PTHR43065">
    <property type="entry name" value="SENSOR HISTIDINE KINASE"/>
    <property type="match status" value="1"/>
</dbReference>
<dbReference type="Pfam" id="PF13188">
    <property type="entry name" value="PAS_8"/>
    <property type="match status" value="2"/>
</dbReference>
<feature type="domain" description="Response regulatory" evidence="11">
    <location>
        <begin position="608"/>
        <end position="722"/>
    </location>
</feature>
<dbReference type="EMBL" id="CP042467">
    <property type="protein sequence ID" value="QED26907.1"/>
    <property type="molecule type" value="Genomic_DNA"/>
</dbReference>
<reference evidence="14 15" key="1">
    <citation type="submission" date="2019-08" db="EMBL/GenBank/DDBJ databases">
        <authorList>
            <person name="Liang Q."/>
        </authorList>
    </citation>
    <scope>NUCLEOTIDE SEQUENCE [LARGE SCALE GENOMIC DNA]</scope>
    <source>
        <strain evidence="14 15">V1718</strain>
    </source>
</reference>
<dbReference type="AlphaFoldDB" id="A0A5B8XP41"/>
<keyword evidence="6" id="KW-0418">Kinase</keyword>
<dbReference type="SUPFAM" id="SSF52172">
    <property type="entry name" value="CheY-like"/>
    <property type="match status" value="1"/>
</dbReference>
<dbReference type="Pfam" id="PF00512">
    <property type="entry name" value="HisKA"/>
    <property type="match status" value="1"/>
</dbReference>
<dbReference type="Pfam" id="PF00072">
    <property type="entry name" value="Response_reg"/>
    <property type="match status" value="1"/>
</dbReference>
<dbReference type="PROSITE" id="PS50112">
    <property type="entry name" value="PAS"/>
    <property type="match status" value="1"/>
</dbReference>
<feature type="domain" description="PAC" evidence="13">
    <location>
        <begin position="181"/>
        <end position="233"/>
    </location>
</feature>
<evidence type="ECO:0000313" key="15">
    <source>
        <dbReference type="Proteomes" id="UP000321595"/>
    </source>
</evidence>
<dbReference type="InterPro" id="IPR036097">
    <property type="entry name" value="HisK_dim/P_sf"/>
</dbReference>
<dbReference type="SMART" id="SM00086">
    <property type="entry name" value="PAC"/>
    <property type="match status" value="2"/>
</dbReference>
<keyword evidence="8" id="KW-0902">Two-component regulatory system</keyword>
<evidence type="ECO:0000259" key="12">
    <source>
        <dbReference type="PROSITE" id="PS50112"/>
    </source>
</evidence>
<dbReference type="PROSITE" id="PS50109">
    <property type="entry name" value="HIS_KIN"/>
    <property type="match status" value="1"/>
</dbReference>
<keyword evidence="15" id="KW-1185">Reference proteome</keyword>
<evidence type="ECO:0000256" key="1">
    <source>
        <dbReference type="ARBA" id="ARBA00000085"/>
    </source>
</evidence>
<dbReference type="PANTHER" id="PTHR43065:SF46">
    <property type="entry name" value="C4-DICARBOXYLATE TRANSPORT SENSOR PROTEIN DCTB"/>
    <property type="match status" value="1"/>
</dbReference>
<dbReference type="KEGG" id="bbae:FRD01_06555"/>
<dbReference type="InterPro" id="IPR003661">
    <property type="entry name" value="HisK_dim/P_dom"/>
</dbReference>
<dbReference type="CDD" id="cd00156">
    <property type="entry name" value="REC"/>
    <property type="match status" value="1"/>
</dbReference>
<feature type="domain" description="PAS" evidence="12">
    <location>
        <begin position="230"/>
        <end position="285"/>
    </location>
</feature>
<dbReference type="InterPro" id="IPR035965">
    <property type="entry name" value="PAS-like_dom_sf"/>
</dbReference>
<accession>A0A5B8XP41</accession>
<dbReference type="EC" id="2.7.13.3" evidence="2"/>
<keyword evidence="5" id="KW-0547">Nucleotide-binding</keyword>
<feature type="domain" description="PAC" evidence="13">
    <location>
        <begin position="301"/>
        <end position="351"/>
    </location>
</feature>
<evidence type="ECO:0000256" key="8">
    <source>
        <dbReference type="ARBA" id="ARBA00023012"/>
    </source>
</evidence>
<evidence type="ECO:0000313" key="14">
    <source>
        <dbReference type="EMBL" id="QED26907.1"/>
    </source>
</evidence>
<evidence type="ECO:0000256" key="9">
    <source>
        <dbReference type="PROSITE-ProRule" id="PRU00169"/>
    </source>
</evidence>
<dbReference type="NCBIfam" id="TIGR00229">
    <property type="entry name" value="sensory_box"/>
    <property type="match status" value="2"/>
</dbReference>
<dbReference type="Pfam" id="PF08447">
    <property type="entry name" value="PAS_3"/>
    <property type="match status" value="1"/>
</dbReference>
<evidence type="ECO:0000259" key="13">
    <source>
        <dbReference type="PROSITE" id="PS50113"/>
    </source>
</evidence>
<dbReference type="Gene3D" id="3.30.450.20">
    <property type="entry name" value="PAS domain"/>
    <property type="match status" value="2"/>
</dbReference>
<evidence type="ECO:0000256" key="6">
    <source>
        <dbReference type="ARBA" id="ARBA00022777"/>
    </source>
</evidence>
<dbReference type="Gene3D" id="3.30.565.10">
    <property type="entry name" value="Histidine kinase-like ATPase, C-terminal domain"/>
    <property type="match status" value="1"/>
</dbReference>
<evidence type="ECO:0000256" key="4">
    <source>
        <dbReference type="ARBA" id="ARBA00022679"/>
    </source>
</evidence>
<sequence>MNELDRDILQMVFDKNPVPLALVDLEGPRVLSLNAAGHALFVDGIDDSTLKSLLECVSDQDEAMCASPPHYFKLKRQDLEAGRIVLCFEDRSAHEIQTQALKRSENLFQTLTNELDIAIWVRDAKTFEVIYMNPTFARSFLQIGYSLEEFASDDQALLKMVHPADRHIIASILEDPSQELDETVIRVIQKNGKERAFRAKSSVTKDAEGTPLLYIGLAQDITEERDIAARLSRQAALLNHTTDAIIEMDLKNRVRFWNQAAERLYGITTHEARGRLLQEVLRVDDEIFKTASKKLNSDGTWTGEFEQIDANGNQLWVTARWNRYGDGENEGFLLIHTDVSEWKRLQGQFMRAQRLESIGNIASGMAHDLNNLLTPILMSADLLATDSEDPFARTLGENIKTSAKRGAEIIKQVLYFARGVEGQKLPINVERLLQDLRQIVRDTFPRSISAEFELKELPRVLGDATQLQQVLLNLLVNARDAMVGGGRLGVRTYQKEIDNAYARMVDGAHPGFFVVVEISDTGHGIPENLKAQIFEPFVTTKEMGSGTGLGLSTALAIVRSHGGFINFDSSNRGTIFRVYLPIAEDDVESGADTPIIERPRAIHGKGATILFVDDEPAIVEIAASTLERHGFKVITASNGAEAVALFARHKETIKAVISDISMPVMSGPDAMKAIRAICPEVPLIAISGGVQRTNGLSEIGVIAEIQKPFHFQELLETTIDAIEGKKE</sequence>
<dbReference type="InterPro" id="IPR011006">
    <property type="entry name" value="CheY-like_superfamily"/>
</dbReference>
<dbReference type="SMART" id="SM00091">
    <property type="entry name" value="PAS"/>
    <property type="match status" value="3"/>
</dbReference>
<organism evidence="14 15">
    <name type="scientific">Microvenator marinus</name>
    <dbReference type="NCBI Taxonomy" id="2600177"/>
    <lineage>
        <taxon>Bacteria</taxon>
        <taxon>Deltaproteobacteria</taxon>
        <taxon>Bradymonadales</taxon>
        <taxon>Microvenatoraceae</taxon>
        <taxon>Microvenator</taxon>
    </lineage>
</organism>
<dbReference type="InterPro" id="IPR000700">
    <property type="entry name" value="PAS-assoc_C"/>
</dbReference>
<dbReference type="InterPro" id="IPR013655">
    <property type="entry name" value="PAS_fold_3"/>
</dbReference>
<name>A0A5B8XP41_9DELT</name>
<dbReference type="InterPro" id="IPR005467">
    <property type="entry name" value="His_kinase_dom"/>
</dbReference>
<dbReference type="Pfam" id="PF02518">
    <property type="entry name" value="HATPase_c"/>
    <property type="match status" value="1"/>
</dbReference>
<dbReference type="Pfam" id="PF00989">
    <property type="entry name" value="PAS"/>
    <property type="match status" value="1"/>
</dbReference>
<dbReference type="CDD" id="cd00082">
    <property type="entry name" value="HisKA"/>
    <property type="match status" value="1"/>
</dbReference>
<keyword evidence="3 9" id="KW-0597">Phosphoprotein</keyword>
<dbReference type="SMART" id="SM00388">
    <property type="entry name" value="HisKA"/>
    <property type="match status" value="1"/>
</dbReference>
<dbReference type="InterPro" id="IPR003594">
    <property type="entry name" value="HATPase_dom"/>
</dbReference>
<protein>
    <recommendedName>
        <fullName evidence="2">histidine kinase</fullName>
        <ecNumber evidence="2">2.7.13.3</ecNumber>
    </recommendedName>
</protein>
<dbReference type="InterPro" id="IPR013767">
    <property type="entry name" value="PAS_fold"/>
</dbReference>
<comment type="catalytic activity">
    <reaction evidence="1">
        <text>ATP + protein L-histidine = ADP + protein N-phospho-L-histidine.</text>
        <dbReference type="EC" id="2.7.13.3"/>
    </reaction>
</comment>
<dbReference type="OrthoDB" id="9813024at2"/>